<keyword evidence="5" id="KW-1185">Reference proteome</keyword>
<dbReference type="PANTHER" id="PTHR43763:SF4">
    <property type="entry name" value="XAA-PRO AMINOPEPTIDASE 2"/>
    <property type="match status" value="1"/>
</dbReference>
<dbReference type="Proteomes" id="UP000515208">
    <property type="component" value="Unplaced"/>
</dbReference>
<dbReference type="AlphaFoldDB" id="A0A6P3IAS1"/>
<name>A0A6P3IAS1_BISBB</name>
<dbReference type="GeneID" id="104998260"/>
<reference evidence="6" key="1">
    <citation type="submission" date="2025-08" db="UniProtKB">
        <authorList>
            <consortium name="RefSeq"/>
        </authorList>
    </citation>
    <scope>IDENTIFICATION</scope>
    <source>
        <tissue evidence="6">Blood</tissue>
    </source>
</reference>
<dbReference type="KEGG" id="bbis:104998260"/>
<dbReference type="SUPFAM" id="SSF55920">
    <property type="entry name" value="Creatinase/aminopeptidase"/>
    <property type="match status" value="1"/>
</dbReference>
<organism evidence="5 6">
    <name type="scientific">Bison bison bison</name>
    <name type="common">North American plains bison</name>
    <dbReference type="NCBI Taxonomy" id="43346"/>
    <lineage>
        <taxon>Eukaryota</taxon>
        <taxon>Metazoa</taxon>
        <taxon>Chordata</taxon>
        <taxon>Craniata</taxon>
        <taxon>Vertebrata</taxon>
        <taxon>Euteleostomi</taxon>
        <taxon>Mammalia</taxon>
        <taxon>Eutheria</taxon>
        <taxon>Laurasiatheria</taxon>
        <taxon>Artiodactyla</taxon>
        <taxon>Ruminantia</taxon>
        <taxon>Pecora</taxon>
        <taxon>Bovidae</taxon>
        <taxon>Bovinae</taxon>
        <taxon>Bison</taxon>
    </lineage>
</organism>
<keyword evidence="1 3" id="KW-0479">Metal-binding</keyword>
<dbReference type="InterPro" id="IPR000994">
    <property type="entry name" value="Pept_M24"/>
</dbReference>
<dbReference type="InterPro" id="IPR050422">
    <property type="entry name" value="X-Pro_aminopeptidase_P"/>
</dbReference>
<dbReference type="InterPro" id="IPR036005">
    <property type="entry name" value="Creatinase/aminopeptidase-like"/>
</dbReference>
<dbReference type="InterPro" id="IPR001131">
    <property type="entry name" value="Peptidase_M24B_aminopep-P_CS"/>
</dbReference>
<comment type="similarity">
    <text evidence="3">Belongs to the peptidase M24B family.</text>
</comment>
<dbReference type="GO" id="GO:0008233">
    <property type="term" value="F:peptidase activity"/>
    <property type="evidence" value="ECO:0007669"/>
    <property type="project" value="UniProtKB-ARBA"/>
</dbReference>
<dbReference type="RefSeq" id="XP_010851646.1">
    <property type="nucleotide sequence ID" value="XM_010853344.1"/>
</dbReference>
<evidence type="ECO:0000256" key="2">
    <source>
        <dbReference type="ARBA" id="ARBA00022801"/>
    </source>
</evidence>
<evidence type="ECO:0000313" key="5">
    <source>
        <dbReference type="Proteomes" id="UP000515208"/>
    </source>
</evidence>
<feature type="domain" description="Peptidase M24" evidence="4">
    <location>
        <begin position="2"/>
        <end position="74"/>
    </location>
</feature>
<dbReference type="Gene3D" id="3.90.230.10">
    <property type="entry name" value="Creatinase/methionine aminopeptidase superfamily"/>
    <property type="match status" value="1"/>
</dbReference>
<dbReference type="Pfam" id="PF00557">
    <property type="entry name" value="Peptidase_M24"/>
    <property type="match status" value="1"/>
</dbReference>
<dbReference type="GO" id="GO:0046872">
    <property type="term" value="F:metal ion binding"/>
    <property type="evidence" value="ECO:0007669"/>
    <property type="project" value="UniProtKB-KW"/>
</dbReference>
<dbReference type="PROSITE" id="PS00491">
    <property type="entry name" value="PROLINE_PEPTIDASE"/>
    <property type="match status" value="1"/>
</dbReference>
<evidence type="ECO:0000259" key="4">
    <source>
        <dbReference type="Pfam" id="PF00557"/>
    </source>
</evidence>
<accession>A0A6P3IAS1</accession>
<evidence type="ECO:0000256" key="1">
    <source>
        <dbReference type="ARBA" id="ARBA00022723"/>
    </source>
</evidence>
<dbReference type="PANTHER" id="PTHR43763">
    <property type="entry name" value="XAA-PRO AMINOPEPTIDASE 1"/>
    <property type="match status" value="1"/>
</dbReference>
<sequence>MVEAFARKALWDVGLNYGHGTGHGIGNFLCVHEWPVGFQSSNIAMAKGMFTSIEPGYYLDGEFGIRLEDVALVVEAKTKVKTGWRDRQCGRDFRLHRG</sequence>
<evidence type="ECO:0000313" key="6">
    <source>
        <dbReference type="RefSeq" id="XP_010851646.1"/>
    </source>
</evidence>
<gene>
    <name evidence="6" type="primary">LOC104998260</name>
</gene>
<proteinExistence type="inferred from homology"/>
<protein>
    <submittedName>
        <fullName evidence="6">Xaa-Pro aminopeptidase 2-like</fullName>
    </submittedName>
</protein>
<evidence type="ECO:0000256" key="3">
    <source>
        <dbReference type="RuleBase" id="RU000590"/>
    </source>
</evidence>
<keyword evidence="2" id="KW-0378">Hydrolase</keyword>